<keyword evidence="1" id="KW-1133">Transmembrane helix</keyword>
<reference evidence="2 3" key="1">
    <citation type="journal article" date="2015" name="Nature">
        <title>rRNA introns, odd ribosomes, and small enigmatic genomes across a large radiation of phyla.</title>
        <authorList>
            <person name="Brown C.T."/>
            <person name="Hug L.A."/>
            <person name="Thomas B.C."/>
            <person name="Sharon I."/>
            <person name="Castelle C.J."/>
            <person name="Singh A."/>
            <person name="Wilkins M.J."/>
            <person name="Williams K.H."/>
            <person name="Banfield J.F."/>
        </authorList>
    </citation>
    <scope>NUCLEOTIDE SEQUENCE [LARGE SCALE GENOMIC DNA]</scope>
</reference>
<comment type="caution">
    <text evidence="2">The sequence shown here is derived from an EMBL/GenBank/DDBJ whole genome shotgun (WGS) entry which is preliminary data.</text>
</comment>
<keyword evidence="1" id="KW-0812">Transmembrane</keyword>
<evidence type="ECO:0000313" key="2">
    <source>
        <dbReference type="EMBL" id="KKT37360.1"/>
    </source>
</evidence>
<evidence type="ECO:0000313" key="3">
    <source>
        <dbReference type="Proteomes" id="UP000034097"/>
    </source>
</evidence>
<dbReference type="Gene3D" id="1.10.4030.10">
    <property type="entry name" value="Porin chaperone SurA, peptide-binding domain"/>
    <property type="match status" value="1"/>
</dbReference>
<dbReference type="PANTHER" id="PTHR47245">
    <property type="entry name" value="PEPTIDYLPROLYL ISOMERASE"/>
    <property type="match status" value="1"/>
</dbReference>
<sequence length="241" mass="27583">MAKETVKKTVRKSVKKAVPAKSRKTEIIKDIQAKNTEIKAVKKNNMSFVIKLIAVILLGTAAFLLAQKYRSVFVAGMVNTRPVTKWELNRRLVERYGKVAFDEIVTEVLLMDAAKENGVTVSKQEIEAEVVLNETNYGGKDALREMAKTAGITTDKQLNDFFELKLTVSKLQEKLFPEEVTDEEIKTYYDENKELVYKDKSLDDVKEEIKSQLLQQKVSQKFSEWFGKLREDAKISNFMES</sequence>
<gene>
    <name evidence="2" type="ORF">UW26_C0033G0006</name>
</gene>
<dbReference type="InterPro" id="IPR050245">
    <property type="entry name" value="PrsA_foldase"/>
</dbReference>
<dbReference type="AlphaFoldDB" id="A0A0G1GRZ7"/>
<proteinExistence type="predicted"/>
<dbReference type="Proteomes" id="UP000034097">
    <property type="component" value="Unassembled WGS sequence"/>
</dbReference>
<protein>
    <submittedName>
        <fullName evidence="2">Bacterial trigger factor like protein</fullName>
    </submittedName>
</protein>
<organism evidence="2 3">
    <name type="scientific">Candidatus Collierbacteria bacterium GW2011_GWF1_44_12</name>
    <dbReference type="NCBI Taxonomy" id="1618402"/>
    <lineage>
        <taxon>Bacteria</taxon>
        <taxon>Candidatus Collieribacteriota</taxon>
    </lineage>
</organism>
<dbReference type="SUPFAM" id="SSF109998">
    <property type="entry name" value="Triger factor/SurA peptide-binding domain-like"/>
    <property type="match status" value="1"/>
</dbReference>
<evidence type="ECO:0000256" key="1">
    <source>
        <dbReference type="SAM" id="Phobius"/>
    </source>
</evidence>
<dbReference type="InterPro" id="IPR027304">
    <property type="entry name" value="Trigger_fact/SurA_dom_sf"/>
</dbReference>
<dbReference type="EMBL" id="LCHQ01000033">
    <property type="protein sequence ID" value="KKT37360.1"/>
    <property type="molecule type" value="Genomic_DNA"/>
</dbReference>
<name>A0A0G1GRZ7_9BACT</name>
<accession>A0A0G1GRZ7</accession>
<dbReference type="PANTHER" id="PTHR47245:SF2">
    <property type="entry name" value="PEPTIDYL-PROLYL CIS-TRANS ISOMERASE HP_0175-RELATED"/>
    <property type="match status" value="1"/>
</dbReference>
<feature type="transmembrane region" description="Helical" evidence="1">
    <location>
        <begin position="48"/>
        <end position="66"/>
    </location>
</feature>
<keyword evidence="1" id="KW-0472">Membrane</keyword>